<dbReference type="EC" id="3.6.1.9" evidence="4"/>
<feature type="site" description="Important for substrate specificity" evidence="4">
    <location>
        <position position="72"/>
    </location>
</feature>
<comment type="caution">
    <text evidence="5">The sequence shown here is derived from an EMBL/GenBank/DDBJ whole genome shotgun (WGS) entry which is preliminary data.</text>
</comment>
<dbReference type="PANTHER" id="PTHR43213">
    <property type="entry name" value="BIFUNCTIONAL DTTP/UTP PYROPHOSPHATASE/METHYLTRANSFERASE PROTEIN-RELATED"/>
    <property type="match status" value="1"/>
</dbReference>
<name>A0A432WUZ5_9GAMM</name>
<accession>A0A432WUZ5</accession>
<dbReference type="GO" id="GO:0036218">
    <property type="term" value="F:dTTP diphosphatase activity"/>
    <property type="evidence" value="ECO:0007669"/>
    <property type="project" value="RHEA"/>
</dbReference>
<dbReference type="EMBL" id="PIPP01000002">
    <property type="protein sequence ID" value="RUO37590.1"/>
    <property type="molecule type" value="Genomic_DNA"/>
</dbReference>
<dbReference type="NCBIfam" id="TIGR00172">
    <property type="entry name" value="maf"/>
    <property type="match status" value="1"/>
</dbReference>
<dbReference type="Gene3D" id="3.90.950.10">
    <property type="match status" value="1"/>
</dbReference>
<evidence type="ECO:0000313" key="5">
    <source>
        <dbReference type="EMBL" id="RUO37590.1"/>
    </source>
</evidence>
<comment type="catalytic activity">
    <reaction evidence="4">
        <text>dTTP + H2O = dTMP + diphosphate + H(+)</text>
        <dbReference type="Rhea" id="RHEA:28534"/>
        <dbReference type="ChEBI" id="CHEBI:15377"/>
        <dbReference type="ChEBI" id="CHEBI:15378"/>
        <dbReference type="ChEBI" id="CHEBI:33019"/>
        <dbReference type="ChEBI" id="CHEBI:37568"/>
        <dbReference type="ChEBI" id="CHEBI:63528"/>
        <dbReference type="EC" id="3.6.1.9"/>
    </reaction>
</comment>
<feature type="active site" description="Proton acceptor" evidence="4">
    <location>
        <position position="71"/>
    </location>
</feature>
<dbReference type="Proteomes" id="UP000286934">
    <property type="component" value="Unassembled WGS sequence"/>
</dbReference>
<feature type="site" description="Important for substrate specificity" evidence="4">
    <location>
        <position position="12"/>
    </location>
</feature>
<keyword evidence="2 4" id="KW-0378">Hydrolase</keyword>
<comment type="caution">
    <text evidence="4">Lacks conserved residue(s) required for the propagation of feature annotation.</text>
</comment>
<dbReference type="InterPro" id="IPR003697">
    <property type="entry name" value="Maf-like"/>
</dbReference>
<proteinExistence type="inferred from homology"/>
<comment type="subcellular location">
    <subcellularLocation>
        <location evidence="4">Cytoplasm</location>
    </subcellularLocation>
</comment>
<evidence type="ECO:0000313" key="6">
    <source>
        <dbReference type="Proteomes" id="UP000286934"/>
    </source>
</evidence>
<evidence type="ECO:0000256" key="2">
    <source>
        <dbReference type="ARBA" id="ARBA00022801"/>
    </source>
</evidence>
<dbReference type="AlphaFoldDB" id="A0A432WUZ5"/>
<dbReference type="GO" id="GO:0036221">
    <property type="term" value="F:UTP diphosphatase activity"/>
    <property type="evidence" value="ECO:0007669"/>
    <property type="project" value="RHEA"/>
</dbReference>
<evidence type="ECO:0000256" key="1">
    <source>
        <dbReference type="ARBA" id="ARBA00001968"/>
    </source>
</evidence>
<keyword evidence="3 4" id="KW-0546">Nucleotide metabolism</keyword>
<comment type="cofactor">
    <cofactor evidence="1 4">
        <name>a divalent metal cation</name>
        <dbReference type="ChEBI" id="CHEBI:60240"/>
    </cofactor>
</comment>
<dbReference type="PANTHER" id="PTHR43213:SF5">
    <property type="entry name" value="BIFUNCTIONAL DTTP_UTP PYROPHOSPHATASE_METHYLTRANSFERASE PROTEIN-RELATED"/>
    <property type="match status" value="1"/>
</dbReference>
<evidence type="ECO:0000256" key="3">
    <source>
        <dbReference type="ARBA" id="ARBA00023080"/>
    </source>
</evidence>
<dbReference type="CDD" id="cd00555">
    <property type="entry name" value="Maf"/>
    <property type="match status" value="1"/>
</dbReference>
<dbReference type="Pfam" id="PF02545">
    <property type="entry name" value="Maf"/>
    <property type="match status" value="1"/>
</dbReference>
<reference evidence="6" key="1">
    <citation type="journal article" date="2018" name="Front. Microbiol.">
        <title>Genome-Based Analysis Reveals the Taxonomy and Diversity of the Family Idiomarinaceae.</title>
        <authorList>
            <person name="Liu Y."/>
            <person name="Lai Q."/>
            <person name="Shao Z."/>
        </authorList>
    </citation>
    <scope>NUCLEOTIDE SEQUENCE [LARGE SCALE GENOMIC DNA]</scope>
    <source>
        <strain evidence="6">AIS</strain>
    </source>
</reference>
<evidence type="ECO:0000256" key="4">
    <source>
        <dbReference type="HAMAP-Rule" id="MF_00528"/>
    </source>
</evidence>
<dbReference type="SUPFAM" id="SSF52972">
    <property type="entry name" value="ITPase-like"/>
    <property type="match status" value="1"/>
</dbReference>
<feature type="site" description="Important for substrate specificity" evidence="4">
    <location>
        <position position="154"/>
    </location>
</feature>
<dbReference type="PIRSF" id="PIRSF006305">
    <property type="entry name" value="Maf"/>
    <property type="match status" value="1"/>
</dbReference>
<dbReference type="InterPro" id="IPR029001">
    <property type="entry name" value="ITPase-like_fam"/>
</dbReference>
<dbReference type="OrthoDB" id="9807767at2"/>
<keyword evidence="6" id="KW-1185">Reference proteome</keyword>
<dbReference type="GO" id="GO:0005737">
    <property type="term" value="C:cytoplasm"/>
    <property type="evidence" value="ECO:0007669"/>
    <property type="project" value="UniProtKB-SubCell"/>
</dbReference>
<comment type="similarity">
    <text evidence="4">Belongs to the Maf family. YhdE subfamily.</text>
</comment>
<dbReference type="HAMAP" id="MF_00528">
    <property type="entry name" value="Maf"/>
    <property type="match status" value="1"/>
</dbReference>
<organism evidence="5 6">
    <name type="scientific">Aliidiomarina shirensis</name>
    <dbReference type="NCBI Taxonomy" id="1048642"/>
    <lineage>
        <taxon>Bacteria</taxon>
        <taxon>Pseudomonadati</taxon>
        <taxon>Pseudomonadota</taxon>
        <taxon>Gammaproteobacteria</taxon>
        <taxon>Alteromonadales</taxon>
        <taxon>Idiomarinaceae</taxon>
        <taxon>Aliidiomarina</taxon>
    </lineage>
</organism>
<keyword evidence="4" id="KW-0963">Cytoplasm</keyword>
<sequence>MSALILASASPRRQELLKLLGYPFITQPADILEQKHPQESPSDYVQRLAQEKAMAVLMQSAQPDTAVLGSDTVVVVANEVLEKPVNFEHFQAMMQRLSGRSHQVYTAVCLATANQQWQCCVVTDVTFRELSAEDIETYWASGEPKDKAGGYGIQGLAGKFVTRVNGSYFAVVGLPLYETEHLLKQWLATDSE</sequence>
<comment type="function">
    <text evidence="4">Nucleoside triphosphate pyrophosphatase that hydrolyzes dTTP and UTP. May have a dual role in cell division arrest and in preventing the incorporation of modified nucleotides into cellular nucleic acids.</text>
</comment>
<gene>
    <name evidence="5" type="ORF">CWE13_06450</name>
</gene>
<dbReference type="GO" id="GO:0009117">
    <property type="term" value="P:nucleotide metabolic process"/>
    <property type="evidence" value="ECO:0007669"/>
    <property type="project" value="UniProtKB-KW"/>
</dbReference>
<comment type="catalytic activity">
    <reaction evidence="4">
        <text>UTP + H2O = UMP + diphosphate + H(+)</text>
        <dbReference type="Rhea" id="RHEA:29395"/>
        <dbReference type="ChEBI" id="CHEBI:15377"/>
        <dbReference type="ChEBI" id="CHEBI:15378"/>
        <dbReference type="ChEBI" id="CHEBI:33019"/>
        <dbReference type="ChEBI" id="CHEBI:46398"/>
        <dbReference type="ChEBI" id="CHEBI:57865"/>
        <dbReference type="EC" id="3.6.1.9"/>
    </reaction>
</comment>
<protein>
    <recommendedName>
        <fullName evidence="4">dTTP/UTP pyrophosphatase</fullName>
        <shortName evidence="4">dTTPase/UTPase</shortName>
        <ecNumber evidence="4">3.6.1.9</ecNumber>
    </recommendedName>
    <alternativeName>
        <fullName evidence="4">Nucleoside triphosphate pyrophosphatase</fullName>
    </alternativeName>
    <alternativeName>
        <fullName evidence="4">Nucleotide pyrophosphatase</fullName>
        <shortName evidence="4">Nucleotide PPase</shortName>
    </alternativeName>
</protein>